<dbReference type="RefSeq" id="WP_183814852.1">
    <property type="nucleotide sequence ID" value="NZ_JACHOB010000001.1"/>
</dbReference>
<feature type="transmembrane region" description="Helical" evidence="11">
    <location>
        <begin position="235"/>
        <end position="256"/>
    </location>
</feature>
<reference evidence="13 14" key="1">
    <citation type="submission" date="2020-08" db="EMBL/GenBank/DDBJ databases">
        <title>Genomic Encyclopedia of Type Strains, Phase IV (KMG-IV): sequencing the most valuable type-strain genomes for metagenomic binning, comparative biology and taxonomic classification.</title>
        <authorList>
            <person name="Goeker M."/>
        </authorList>
    </citation>
    <scope>NUCLEOTIDE SEQUENCE [LARGE SCALE GENOMIC DNA]</scope>
    <source>
        <strain evidence="13 14">DSM 102850</strain>
    </source>
</reference>
<dbReference type="EMBL" id="JACHOB010000001">
    <property type="protein sequence ID" value="MBB4657617.1"/>
    <property type="molecule type" value="Genomic_DNA"/>
</dbReference>
<keyword evidence="3" id="KW-0813">Transport</keyword>
<protein>
    <submittedName>
        <fullName evidence="13">Type II secretion system protein L</fullName>
    </submittedName>
</protein>
<evidence type="ECO:0000313" key="14">
    <source>
        <dbReference type="Proteomes" id="UP000563524"/>
    </source>
</evidence>
<keyword evidence="14" id="KW-1185">Reference proteome</keyword>
<dbReference type="NCBIfam" id="TIGR01709">
    <property type="entry name" value="typeII_sec_gspL"/>
    <property type="match status" value="1"/>
</dbReference>
<comment type="caution">
    <text evidence="13">The sequence shown here is derived from an EMBL/GenBank/DDBJ whole genome shotgun (WGS) entry which is preliminary data.</text>
</comment>
<feature type="region of interest" description="Disordered" evidence="10">
    <location>
        <begin position="362"/>
        <end position="387"/>
    </location>
</feature>
<dbReference type="PIRSF" id="PIRSF015761">
    <property type="entry name" value="Protein_L"/>
    <property type="match status" value="1"/>
</dbReference>
<dbReference type="InterPro" id="IPR025691">
    <property type="entry name" value="GspL_pp_dom"/>
</dbReference>
<dbReference type="Gene3D" id="3.30.420.380">
    <property type="match status" value="1"/>
</dbReference>
<keyword evidence="5" id="KW-0997">Cell inner membrane</keyword>
<keyword evidence="9 11" id="KW-0472">Membrane</keyword>
<dbReference type="GO" id="GO:0015628">
    <property type="term" value="P:protein secretion by the type II secretion system"/>
    <property type="evidence" value="ECO:0007669"/>
    <property type="project" value="InterPro"/>
</dbReference>
<keyword evidence="7" id="KW-0653">Protein transport</keyword>
<evidence type="ECO:0000256" key="11">
    <source>
        <dbReference type="SAM" id="Phobius"/>
    </source>
</evidence>
<evidence type="ECO:0000256" key="8">
    <source>
        <dbReference type="ARBA" id="ARBA00022989"/>
    </source>
</evidence>
<dbReference type="Proteomes" id="UP000563524">
    <property type="component" value="Unassembled WGS sequence"/>
</dbReference>
<comment type="subcellular location">
    <subcellularLocation>
        <location evidence="1">Cell inner membrane</location>
    </subcellularLocation>
</comment>
<evidence type="ECO:0000259" key="12">
    <source>
        <dbReference type="Pfam" id="PF12693"/>
    </source>
</evidence>
<evidence type="ECO:0000313" key="13">
    <source>
        <dbReference type="EMBL" id="MBB4657617.1"/>
    </source>
</evidence>
<sequence>MTRRLVLLMGRTPEAPLRWAVGSDGELGGAGLAQDLAALPDPLPAYDVLCVVLPGERVATRRLALPVRGERQLEAAARLAFEDVLAEPAAGFDLAWSEPDPQGKRLVSAAPRDWLETWMAALAPLDPDLVVVDHAALHADSYDGVVLRERGRIAACLPGGGFTGQEAFAGPLVRRLAGEASLLSVRIGPSGEQIGSESLVLADERALGAFYLTALGQETPPSFRRGRYQKRKERVGVSTWKLAGSLIAACLALWLVGDLFYGLRYAGAASDLRQQAEVRFVEAYPGTRILDLERQARARAQAPGGSTFLPLTAALTAALEEAGSVELQGLTYAQGGALVADLRYSDFGELERLTEALRARGVRAQEGSSPRREDGAYVDRLTLEASS</sequence>
<evidence type="ECO:0000256" key="9">
    <source>
        <dbReference type="ARBA" id="ARBA00023136"/>
    </source>
</evidence>
<proteinExistence type="inferred from homology"/>
<gene>
    <name evidence="13" type="ORF">GGQ59_000117</name>
</gene>
<evidence type="ECO:0000256" key="5">
    <source>
        <dbReference type="ARBA" id="ARBA00022519"/>
    </source>
</evidence>
<dbReference type="GO" id="GO:0009276">
    <property type="term" value="C:Gram-negative-bacterium-type cell wall"/>
    <property type="evidence" value="ECO:0007669"/>
    <property type="project" value="InterPro"/>
</dbReference>
<evidence type="ECO:0000256" key="3">
    <source>
        <dbReference type="ARBA" id="ARBA00022448"/>
    </source>
</evidence>
<evidence type="ECO:0000256" key="6">
    <source>
        <dbReference type="ARBA" id="ARBA00022692"/>
    </source>
</evidence>
<name>A0A840HYV3_9PROT</name>
<keyword evidence="4" id="KW-1003">Cell membrane</keyword>
<evidence type="ECO:0000256" key="4">
    <source>
        <dbReference type="ARBA" id="ARBA00022475"/>
    </source>
</evidence>
<organism evidence="13 14">
    <name type="scientific">Parvularcula dongshanensis</name>
    <dbReference type="NCBI Taxonomy" id="1173995"/>
    <lineage>
        <taxon>Bacteria</taxon>
        <taxon>Pseudomonadati</taxon>
        <taxon>Pseudomonadota</taxon>
        <taxon>Alphaproteobacteria</taxon>
        <taxon>Parvularculales</taxon>
        <taxon>Parvularculaceae</taxon>
        <taxon>Parvularcula</taxon>
    </lineage>
</organism>
<dbReference type="InterPro" id="IPR007812">
    <property type="entry name" value="T2SS_protein-GspL"/>
</dbReference>
<dbReference type="GO" id="GO:0015627">
    <property type="term" value="C:type II protein secretion system complex"/>
    <property type="evidence" value="ECO:0007669"/>
    <property type="project" value="InterPro"/>
</dbReference>
<evidence type="ECO:0000256" key="1">
    <source>
        <dbReference type="ARBA" id="ARBA00004533"/>
    </source>
</evidence>
<keyword evidence="6 11" id="KW-0812">Transmembrane</keyword>
<comment type="similarity">
    <text evidence="2">Belongs to the GSP L family.</text>
</comment>
<keyword evidence="8 11" id="KW-1133">Transmembrane helix</keyword>
<dbReference type="SUPFAM" id="SSF53067">
    <property type="entry name" value="Actin-like ATPase domain"/>
    <property type="match status" value="1"/>
</dbReference>
<feature type="domain" description="GspL periplasmic" evidence="12">
    <location>
        <begin position="237"/>
        <end position="370"/>
    </location>
</feature>
<evidence type="ECO:0000256" key="10">
    <source>
        <dbReference type="SAM" id="MobiDB-lite"/>
    </source>
</evidence>
<evidence type="ECO:0000256" key="7">
    <source>
        <dbReference type="ARBA" id="ARBA00022927"/>
    </source>
</evidence>
<dbReference type="AlphaFoldDB" id="A0A840HYV3"/>
<evidence type="ECO:0000256" key="2">
    <source>
        <dbReference type="ARBA" id="ARBA00005318"/>
    </source>
</evidence>
<dbReference type="Pfam" id="PF12693">
    <property type="entry name" value="GspL_C"/>
    <property type="match status" value="1"/>
</dbReference>
<dbReference type="GO" id="GO:0005886">
    <property type="term" value="C:plasma membrane"/>
    <property type="evidence" value="ECO:0007669"/>
    <property type="project" value="UniProtKB-SubCell"/>
</dbReference>
<dbReference type="Gene3D" id="3.30.1360.100">
    <property type="entry name" value="General secretion pathway protein M, EpsM"/>
    <property type="match status" value="1"/>
</dbReference>
<dbReference type="InterPro" id="IPR043129">
    <property type="entry name" value="ATPase_NBD"/>
</dbReference>
<accession>A0A840HYV3</accession>